<organism evidence="2 3">
    <name type="scientific">Paenibacillus apis</name>
    <dbReference type="NCBI Taxonomy" id="1792174"/>
    <lineage>
        <taxon>Bacteria</taxon>
        <taxon>Bacillati</taxon>
        <taxon>Bacillota</taxon>
        <taxon>Bacilli</taxon>
        <taxon>Bacillales</taxon>
        <taxon>Paenibacillaceae</taxon>
        <taxon>Paenibacillus</taxon>
    </lineage>
</organism>
<accession>A0A919Y4P4</accession>
<feature type="transmembrane region" description="Helical" evidence="1">
    <location>
        <begin position="6"/>
        <end position="27"/>
    </location>
</feature>
<dbReference type="Proteomes" id="UP000678895">
    <property type="component" value="Unassembled WGS sequence"/>
</dbReference>
<proteinExistence type="predicted"/>
<keyword evidence="3" id="KW-1185">Reference proteome</keyword>
<keyword evidence="1" id="KW-0812">Transmembrane</keyword>
<keyword evidence="1" id="KW-1133">Transmembrane helix</keyword>
<dbReference type="RefSeq" id="WP_301627134.1">
    <property type="nucleotide sequence ID" value="NZ_BORS01000006.1"/>
</dbReference>
<evidence type="ECO:0000313" key="2">
    <source>
        <dbReference type="EMBL" id="GIO42345.1"/>
    </source>
</evidence>
<comment type="caution">
    <text evidence="2">The sequence shown here is derived from an EMBL/GenBank/DDBJ whole genome shotgun (WGS) entry which is preliminary data.</text>
</comment>
<evidence type="ECO:0000313" key="3">
    <source>
        <dbReference type="Proteomes" id="UP000678895"/>
    </source>
</evidence>
<dbReference type="AlphaFoldDB" id="A0A919Y4P4"/>
<name>A0A919Y4P4_9BACL</name>
<reference evidence="2" key="1">
    <citation type="submission" date="2021-03" db="EMBL/GenBank/DDBJ databases">
        <title>Antimicrobial resistance genes in bacteria isolated from Japanese honey, and their potential for conferring macrolide and lincosamide resistance in the American foulbrood pathogen Paenibacillus larvae.</title>
        <authorList>
            <person name="Okamoto M."/>
            <person name="Kumagai M."/>
            <person name="Kanamori H."/>
            <person name="Takamatsu D."/>
        </authorList>
    </citation>
    <scope>NUCLEOTIDE SEQUENCE</scope>
    <source>
        <strain evidence="2">J41TS4</strain>
    </source>
</reference>
<keyword evidence="1" id="KW-0472">Membrane</keyword>
<protein>
    <submittedName>
        <fullName evidence="2">Uncharacterized protein</fullName>
    </submittedName>
</protein>
<gene>
    <name evidence="2" type="ORF">J41TS4_21030</name>
</gene>
<dbReference type="EMBL" id="BORS01000006">
    <property type="protein sequence ID" value="GIO42345.1"/>
    <property type="molecule type" value="Genomic_DNA"/>
</dbReference>
<sequence>MLGIAFLFVIAIVVCIAWPWLAILLGIQLEPNPPRPEIAYGEFPFRLEYEINGQRKVLQDTLICEYDGIGADEGRGKYRKWKQRLASGNERITLLRIDETQEIYYSPGSANYYMGDLETGREYQHGFPNALIIEKEGRFTSNRLIRADQLLKEYNIKLISWEASPPIINNFSGK</sequence>
<evidence type="ECO:0000256" key="1">
    <source>
        <dbReference type="SAM" id="Phobius"/>
    </source>
</evidence>